<organism evidence="1 2">
    <name type="scientific">Populus tomentosa</name>
    <name type="common">Chinese white poplar</name>
    <dbReference type="NCBI Taxonomy" id="118781"/>
    <lineage>
        <taxon>Eukaryota</taxon>
        <taxon>Viridiplantae</taxon>
        <taxon>Streptophyta</taxon>
        <taxon>Embryophyta</taxon>
        <taxon>Tracheophyta</taxon>
        <taxon>Spermatophyta</taxon>
        <taxon>Magnoliopsida</taxon>
        <taxon>eudicotyledons</taxon>
        <taxon>Gunneridae</taxon>
        <taxon>Pentapetalae</taxon>
        <taxon>rosids</taxon>
        <taxon>fabids</taxon>
        <taxon>Malpighiales</taxon>
        <taxon>Salicaceae</taxon>
        <taxon>Saliceae</taxon>
        <taxon>Populus</taxon>
    </lineage>
</organism>
<gene>
    <name evidence="1" type="ORF">POTOM_000687</name>
</gene>
<dbReference type="EMBL" id="JAAWWB010000001">
    <property type="protein sequence ID" value="KAG6791564.1"/>
    <property type="molecule type" value="Genomic_DNA"/>
</dbReference>
<name>A0A8X8DGJ6_POPTO</name>
<accession>A0A8X8DGJ6</accession>
<dbReference type="AlphaFoldDB" id="A0A8X8DGJ6"/>
<dbReference type="Proteomes" id="UP000886885">
    <property type="component" value="Chromosome 1A"/>
</dbReference>
<keyword evidence="2" id="KW-1185">Reference proteome</keyword>
<reference evidence="1" key="1">
    <citation type="journal article" date="2020" name="bioRxiv">
        <title>Hybrid origin of Populus tomentosa Carr. identified through genome sequencing and phylogenomic analysis.</title>
        <authorList>
            <person name="An X."/>
            <person name="Gao K."/>
            <person name="Chen Z."/>
            <person name="Li J."/>
            <person name="Yang X."/>
            <person name="Yang X."/>
            <person name="Zhou J."/>
            <person name="Guo T."/>
            <person name="Zhao T."/>
            <person name="Huang S."/>
            <person name="Miao D."/>
            <person name="Khan W.U."/>
            <person name="Rao P."/>
            <person name="Ye M."/>
            <person name="Lei B."/>
            <person name="Liao W."/>
            <person name="Wang J."/>
            <person name="Ji L."/>
            <person name="Li Y."/>
            <person name="Guo B."/>
            <person name="Mustafa N.S."/>
            <person name="Li S."/>
            <person name="Yun Q."/>
            <person name="Keller S.R."/>
            <person name="Mao J."/>
            <person name="Zhang R."/>
            <person name="Strauss S.H."/>
        </authorList>
    </citation>
    <scope>NUCLEOTIDE SEQUENCE</scope>
    <source>
        <strain evidence="1">GM15</strain>
        <tissue evidence="1">Leaf</tissue>
    </source>
</reference>
<evidence type="ECO:0000313" key="1">
    <source>
        <dbReference type="EMBL" id="KAG6791564.1"/>
    </source>
</evidence>
<proteinExistence type="predicted"/>
<evidence type="ECO:0000313" key="2">
    <source>
        <dbReference type="Proteomes" id="UP000886885"/>
    </source>
</evidence>
<sequence>MLSSGWRKGIRRPCLVFSLYSYAKQCMFSVVSLSSGRHFAGQMILTFQERPCPKFASPAGCWSFIRKHGIHPQDDSLISFSLLQMVENSPPGFHLVSNLIQNMESGLETIFSFLRKYEDGGVEGLKLLADAGN</sequence>
<protein>
    <submittedName>
        <fullName evidence="1">Uncharacterized protein</fullName>
    </submittedName>
</protein>
<comment type="caution">
    <text evidence="1">The sequence shown here is derived from an EMBL/GenBank/DDBJ whole genome shotgun (WGS) entry which is preliminary data.</text>
</comment>